<dbReference type="Proteomes" id="UP000178486">
    <property type="component" value="Unassembled WGS sequence"/>
</dbReference>
<evidence type="ECO:0000313" key="1">
    <source>
        <dbReference type="EMBL" id="OGK55606.1"/>
    </source>
</evidence>
<dbReference type="AlphaFoldDB" id="A0A1F7JJ36"/>
<gene>
    <name evidence="1" type="ORF">A3B56_00365</name>
</gene>
<protein>
    <submittedName>
        <fullName evidence="1">Uncharacterized protein</fullName>
    </submittedName>
</protein>
<evidence type="ECO:0000313" key="2">
    <source>
        <dbReference type="Proteomes" id="UP000178486"/>
    </source>
</evidence>
<reference evidence="1 2" key="1">
    <citation type="journal article" date="2016" name="Nat. Commun.">
        <title>Thousands of microbial genomes shed light on interconnected biogeochemical processes in an aquifer system.</title>
        <authorList>
            <person name="Anantharaman K."/>
            <person name="Brown C.T."/>
            <person name="Hug L.A."/>
            <person name="Sharon I."/>
            <person name="Castelle C.J."/>
            <person name="Probst A.J."/>
            <person name="Thomas B.C."/>
            <person name="Singh A."/>
            <person name="Wilkins M.J."/>
            <person name="Karaoz U."/>
            <person name="Brodie E.L."/>
            <person name="Williams K.H."/>
            <person name="Hubbard S.S."/>
            <person name="Banfield J.F."/>
        </authorList>
    </citation>
    <scope>NUCLEOTIDE SEQUENCE [LARGE SCALE GENOMIC DNA]</scope>
</reference>
<organism evidence="1 2">
    <name type="scientific">Candidatus Roizmanbacteria bacterium RIFCSPLOWO2_01_FULL_45_11</name>
    <dbReference type="NCBI Taxonomy" id="1802070"/>
    <lineage>
        <taxon>Bacteria</taxon>
        <taxon>Candidatus Roizmaniibacteriota</taxon>
    </lineage>
</organism>
<dbReference type="EMBL" id="MGAU01000007">
    <property type="protein sequence ID" value="OGK55606.1"/>
    <property type="molecule type" value="Genomic_DNA"/>
</dbReference>
<proteinExistence type="predicted"/>
<sequence length="83" mass="9721">MWLLNRRPPFITSKKFKERRKKEMKKKGEIFPIKKAEFSGEKGLEILEKYIVPLYSKGNKIRFNSNGVGPSPIDSKAVRRILK</sequence>
<comment type="caution">
    <text evidence="1">The sequence shown here is derived from an EMBL/GenBank/DDBJ whole genome shotgun (WGS) entry which is preliminary data.</text>
</comment>
<accession>A0A1F7JJ36</accession>
<name>A0A1F7JJ36_9BACT</name>